<accession>A0A1Y2T1Q5</accession>
<evidence type="ECO:0000313" key="4">
    <source>
        <dbReference type="EMBL" id="OTA29173.1"/>
    </source>
</evidence>
<name>A0A1Y2T1Q5_9BIFI</name>
<keyword evidence="1" id="KW-0328">Glycosyltransferase</keyword>
<proteinExistence type="predicted"/>
<dbReference type="InterPro" id="IPR029044">
    <property type="entry name" value="Nucleotide-diphossugar_trans"/>
</dbReference>
<dbReference type="InterPro" id="IPR001173">
    <property type="entry name" value="Glyco_trans_2-like"/>
</dbReference>
<dbReference type="SUPFAM" id="SSF53448">
    <property type="entry name" value="Nucleotide-diphospho-sugar transferases"/>
    <property type="match status" value="1"/>
</dbReference>
<dbReference type="EMBL" id="NEKC01000008">
    <property type="protein sequence ID" value="OTA29173.1"/>
    <property type="molecule type" value="Genomic_DNA"/>
</dbReference>
<dbReference type="Pfam" id="PF00535">
    <property type="entry name" value="Glycos_transf_2"/>
    <property type="match status" value="1"/>
</dbReference>
<dbReference type="GO" id="GO:0016757">
    <property type="term" value="F:glycosyltransferase activity"/>
    <property type="evidence" value="ECO:0007669"/>
    <property type="project" value="UniProtKB-KW"/>
</dbReference>
<dbReference type="PANTHER" id="PTHR22916">
    <property type="entry name" value="GLYCOSYLTRANSFERASE"/>
    <property type="match status" value="1"/>
</dbReference>
<dbReference type="STRING" id="1160091.B9T39_04660"/>
<dbReference type="RefSeq" id="WP_086106651.1">
    <property type="nucleotide sequence ID" value="NZ_NEKB01000006.1"/>
</dbReference>
<dbReference type="Proteomes" id="UP000243540">
    <property type="component" value="Unassembled WGS sequence"/>
</dbReference>
<feature type="domain" description="Glycosyltransferase 2-like" evidence="3">
    <location>
        <begin position="8"/>
        <end position="163"/>
    </location>
</feature>
<evidence type="ECO:0000313" key="5">
    <source>
        <dbReference type="Proteomes" id="UP000243540"/>
    </source>
</evidence>
<protein>
    <submittedName>
        <fullName evidence="4">Glycosyl transferase</fullName>
    </submittedName>
</protein>
<reference evidence="4 5" key="1">
    <citation type="submission" date="2017-04" db="EMBL/GenBank/DDBJ databases">
        <title>Draft genome sequences of Alloscardovia macacae UMA81211 and UMA81212 isolated from the feces of a rhesus macaque (Macaca mulatta).</title>
        <authorList>
            <person name="Albert K."/>
            <person name="Sela D.A."/>
        </authorList>
    </citation>
    <scope>NUCLEOTIDE SEQUENCE [LARGE SCALE GENOMIC DNA]</scope>
    <source>
        <strain evidence="4 5">UMA81212</strain>
    </source>
</reference>
<organism evidence="4 5">
    <name type="scientific">Alloscardovia macacae</name>
    <dbReference type="NCBI Taxonomy" id="1160091"/>
    <lineage>
        <taxon>Bacteria</taxon>
        <taxon>Bacillati</taxon>
        <taxon>Actinomycetota</taxon>
        <taxon>Actinomycetes</taxon>
        <taxon>Bifidobacteriales</taxon>
        <taxon>Bifidobacteriaceae</taxon>
        <taxon>Alloscardovia</taxon>
    </lineage>
</organism>
<gene>
    <name evidence="4" type="ORF">B9T39_04660</name>
</gene>
<dbReference type="Gene3D" id="3.90.550.10">
    <property type="entry name" value="Spore Coat Polysaccharide Biosynthesis Protein SpsA, Chain A"/>
    <property type="match status" value="1"/>
</dbReference>
<keyword evidence="2 4" id="KW-0808">Transferase</keyword>
<evidence type="ECO:0000256" key="2">
    <source>
        <dbReference type="ARBA" id="ARBA00022679"/>
    </source>
</evidence>
<evidence type="ECO:0000259" key="3">
    <source>
        <dbReference type="Pfam" id="PF00535"/>
    </source>
</evidence>
<sequence>MTDKTITFVVPSYNVEDYLARCVDSLVDTADTRDVEIVIVNDGSHDRTAEIADAYAERYPDVVRVIHQENAGHGGACNAGIAAARGQYLKIVDADDWVDKAAYVTYLTFLRAQAASDQPVDLLVSNYTYENVEKHHTSTIRYANVFEAGKRLTWDEVKPFHIQQYLLMHTLTYRTAVLRDSGLKLPEHTFYVDFIFSFQPLPWVKTLTYLNIDFYRYFIGREGQSVQKDIMIKRVDQLIRVNDVMVQAMPGAESVGEPGAEAGAEPVPAGLYRYMLHYLASEFIVTSVFLILSNDQKRWAQKDEMWERLRAHDERVYADMRRYEWLTRLAGSRGALGRALVKTGYMLSNLAVGFNS</sequence>
<dbReference type="PANTHER" id="PTHR22916:SF51">
    <property type="entry name" value="GLYCOSYLTRANSFERASE EPSH-RELATED"/>
    <property type="match status" value="1"/>
</dbReference>
<dbReference type="OrthoDB" id="396512at2"/>
<evidence type="ECO:0000256" key="1">
    <source>
        <dbReference type="ARBA" id="ARBA00022676"/>
    </source>
</evidence>
<dbReference type="AlphaFoldDB" id="A0A1Y2T1Q5"/>
<comment type="caution">
    <text evidence="4">The sequence shown here is derived from an EMBL/GenBank/DDBJ whole genome shotgun (WGS) entry which is preliminary data.</text>
</comment>
<dbReference type="CDD" id="cd00761">
    <property type="entry name" value="Glyco_tranf_GTA_type"/>
    <property type="match status" value="1"/>
</dbReference>